<evidence type="ECO:0000256" key="2">
    <source>
        <dbReference type="SAM" id="MobiDB-lite"/>
    </source>
</evidence>
<dbReference type="InterPro" id="IPR007592">
    <property type="entry name" value="GEBP"/>
</dbReference>
<dbReference type="PANTHER" id="PTHR31662:SF39">
    <property type="match status" value="1"/>
</dbReference>
<evidence type="ECO:0000313" key="4">
    <source>
        <dbReference type="EMBL" id="KAI9196242.1"/>
    </source>
</evidence>
<proteinExistence type="inferred from homology"/>
<feature type="region of interest" description="Disordered" evidence="2">
    <location>
        <begin position="157"/>
        <end position="193"/>
    </location>
</feature>
<feature type="domain" description="Glabrous enhancer-binding protein-like DBD" evidence="3">
    <location>
        <begin position="61"/>
        <end position="155"/>
    </location>
</feature>
<dbReference type="InterPro" id="IPR053932">
    <property type="entry name" value="GeBP-like_DBD"/>
</dbReference>
<evidence type="ECO:0000313" key="5">
    <source>
        <dbReference type="Proteomes" id="UP001064489"/>
    </source>
</evidence>
<reference evidence="4" key="2">
    <citation type="submission" date="2023-02" db="EMBL/GenBank/DDBJ databases">
        <authorList>
            <person name="Swenson N.G."/>
            <person name="Wegrzyn J.L."/>
            <person name="Mcevoy S.L."/>
        </authorList>
    </citation>
    <scope>NUCLEOTIDE SEQUENCE</scope>
    <source>
        <strain evidence="4">91603</strain>
        <tissue evidence="4">Leaf</tissue>
    </source>
</reference>
<comment type="similarity">
    <text evidence="1">Belongs to the GeBP family.</text>
</comment>
<dbReference type="AlphaFoldDB" id="A0AAD5P2S8"/>
<dbReference type="Pfam" id="PF04504">
    <property type="entry name" value="GeBP-like_DBD"/>
    <property type="match status" value="1"/>
</dbReference>
<feature type="compositionally biased region" description="Low complexity" evidence="2">
    <location>
        <begin position="29"/>
        <end position="58"/>
    </location>
</feature>
<keyword evidence="5" id="KW-1185">Reference proteome</keyword>
<name>A0AAD5P2S8_ACENE</name>
<dbReference type="EMBL" id="JAJSOW010000003">
    <property type="protein sequence ID" value="KAI9196242.1"/>
    <property type="molecule type" value="Genomic_DNA"/>
</dbReference>
<feature type="compositionally biased region" description="Acidic residues" evidence="2">
    <location>
        <begin position="175"/>
        <end position="185"/>
    </location>
</feature>
<feature type="region of interest" description="Disordered" evidence="2">
    <location>
        <begin position="1"/>
        <end position="65"/>
    </location>
</feature>
<protein>
    <recommendedName>
        <fullName evidence="3">Glabrous enhancer-binding protein-like DBD domain-containing protein</fullName>
    </recommendedName>
</protein>
<sequence length="271" mass="30885">MTNGNWEQNKQEAILQLKPKTKHSLESISSTTSTTMSTPTTTTKSKSKQSKPSSSTSQNHRRLFTDSDEIRILKTYYKFTKSTTPSASSSSSPVTVDSQTFERINKAVNSKFTQSQIIDKLRKLRTKYRKQARTKSLIKTPHDQEIFNIARKMWGNKTKPKEKKVEDPASSDDNNFNEEAEEEEAVVTGNEQRREEVNLEEYPLLVSEFSKYIPVNPMWKLLGNSKLKKMNEQWVSIGIEEAKIVTKKADLVKEQTQLLMQVLQTGNGSGN</sequence>
<evidence type="ECO:0000256" key="1">
    <source>
        <dbReference type="ARBA" id="ARBA00010820"/>
    </source>
</evidence>
<reference evidence="4" key="1">
    <citation type="journal article" date="2022" name="Plant J.">
        <title>Strategies of tolerance reflected in two North American maple genomes.</title>
        <authorList>
            <person name="McEvoy S.L."/>
            <person name="Sezen U.U."/>
            <person name="Trouern-Trend A."/>
            <person name="McMahon S.M."/>
            <person name="Schaberg P.G."/>
            <person name="Yang J."/>
            <person name="Wegrzyn J.L."/>
            <person name="Swenson N.G."/>
        </authorList>
    </citation>
    <scope>NUCLEOTIDE SEQUENCE</scope>
    <source>
        <strain evidence="4">91603</strain>
    </source>
</reference>
<gene>
    <name evidence="4" type="ORF">LWI28_022198</name>
</gene>
<dbReference type="GO" id="GO:0006355">
    <property type="term" value="P:regulation of DNA-templated transcription"/>
    <property type="evidence" value="ECO:0007669"/>
    <property type="project" value="InterPro"/>
</dbReference>
<organism evidence="4 5">
    <name type="scientific">Acer negundo</name>
    <name type="common">Box elder</name>
    <dbReference type="NCBI Taxonomy" id="4023"/>
    <lineage>
        <taxon>Eukaryota</taxon>
        <taxon>Viridiplantae</taxon>
        <taxon>Streptophyta</taxon>
        <taxon>Embryophyta</taxon>
        <taxon>Tracheophyta</taxon>
        <taxon>Spermatophyta</taxon>
        <taxon>Magnoliopsida</taxon>
        <taxon>eudicotyledons</taxon>
        <taxon>Gunneridae</taxon>
        <taxon>Pentapetalae</taxon>
        <taxon>rosids</taxon>
        <taxon>malvids</taxon>
        <taxon>Sapindales</taxon>
        <taxon>Sapindaceae</taxon>
        <taxon>Hippocastanoideae</taxon>
        <taxon>Acereae</taxon>
        <taxon>Acer</taxon>
    </lineage>
</organism>
<dbReference type="PANTHER" id="PTHR31662">
    <property type="entry name" value="BNAANNG10740D PROTEIN-RELATED"/>
    <property type="match status" value="1"/>
</dbReference>
<comment type="caution">
    <text evidence="4">The sequence shown here is derived from an EMBL/GenBank/DDBJ whole genome shotgun (WGS) entry which is preliminary data.</text>
</comment>
<dbReference type="Proteomes" id="UP001064489">
    <property type="component" value="Chromosome 1"/>
</dbReference>
<evidence type="ECO:0000259" key="3">
    <source>
        <dbReference type="Pfam" id="PF04504"/>
    </source>
</evidence>
<accession>A0AAD5P2S8</accession>
<dbReference type="GO" id="GO:0005634">
    <property type="term" value="C:nucleus"/>
    <property type="evidence" value="ECO:0007669"/>
    <property type="project" value="TreeGrafter"/>
</dbReference>